<dbReference type="AlphaFoldDB" id="A0A432WCW9"/>
<sequence length="172" mass="19183">MVSYRFPTERGVALLLFVLALLSFSLAALALSSQQMMGQFMHLHLQQAGIARQHEVEALFNQFAQQLNEGQGGSSLGSFETDSYKNNELDGTVMPGECPHPYPTTTQCWSVRVTDRRNNVARERLLLRPAQSCSQPYWYASASSLALDSTIPPPNEELPDDPVFPRTRPGLR</sequence>
<evidence type="ECO:0000313" key="2">
    <source>
        <dbReference type="EMBL" id="RUO30248.1"/>
    </source>
</evidence>
<reference evidence="2 3" key="1">
    <citation type="journal article" date="2011" name="Front. Microbiol.">
        <title>Genomic signatures of strain selection and enhancement in Bacillus atrophaeus var. globigii, a historical biowarfare simulant.</title>
        <authorList>
            <person name="Gibbons H.S."/>
            <person name="Broomall S.M."/>
            <person name="McNew L.A."/>
            <person name="Daligault H."/>
            <person name="Chapman C."/>
            <person name="Bruce D."/>
            <person name="Karavis M."/>
            <person name="Krepps M."/>
            <person name="McGregor P.A."/>
            <person name="Hong C."/>
            <person name="Park K.H."/>
            <person name="Akmal A."/>
            <person name="Feldman A."/>
            <person name="Lin J.S."/>
            <person name="Chang W.E."/>
            <person name="Higgs B.W."/>
            <person name="Demirev P."/>
            <person name="Lindquist J."/>
            <person name="Liem A."/>
            <person name="Fochler E."/>
            <person name="Read T.D."/>
            <person name="Tapia R."/>
            <person name="Johnson S."/>
            <person name="Bishop-Lilly K.A."/>
            <person name="Detter C."/>
            <person name="Han C."/>
            <person name="Sozhamannan S."/>
            <person name="Rosenzweig C.N."/>
            <person name="Skowronski E.W."/>
        </authorList>
    </citation>
    <scope>NUCLEOTIDE SEQUENCE [LARGE SCALE GENOMIC DNA]</scope>
    <source>
        <strain evidence="2 3">Y4G10-17</strain>
    </source>
</reference>
<organism evidence="2 3">
    <name type="scientific">Aliidiomarina soli</name>
    <dbReference type="NCBI Taxonomy" id="1928574"/>
    <lineage>
        <taxon>Bacteria</taxon>
        <taxon>Pseudomonadati</taxon>
        <taxon>Pseudomonadota</taxon>
        <taxon>Gammaproteobacteria</taxon>
        <taxon>Alteromonadales</taxon>
        <taxon>Idiomarinaceae</taxon>
        <taxon>Aliidiomarina</taxon>
    </lineage>
</organism>
<gene>
    <name evidence="2" type="ORF">CWE14_12785</name>
</gene>
<evidence type="ECO:0000256" key="1">
    <source>
        <dbReference type="SAM" id="MobiDB-lite"/>
    </source>
</evidence>
<name>A0A432WCW9_9GAMM</name>
<dbReference type="EMBL" id="PIPO01000006">
    <property type="protein sequence ID" value="RUO30248.1"/>
    <property type="molecule type" value="Genomic_DNA"/>
</dbReference>
<dbReference type="RefSeq" id="WP_126799728.1">
    <property type="nucleotide sequence ID" value="NZ_PIPO01000006.1"/>
</dbReference>
<feature type="region of interest" description="Disordered" evidence="1">
    <location>
        <begin position="148"/>
        <end position="172"/>
    </location>
</feature>
<comment type="caution">
    <text evidence="2">The sequence shown here is derived from an EMBL/GenBank/DDBJ whole genome shotgun (WGS) entry which is preliminary data.</text>
</comment>
<accession>A0A432WCW9</accession>
<proteinExistence type="predicted"/>
<keyword evidence="3" id="KW-1185">Reference proteome</keyword>
<evidence type="ECO:0000313" key="3">
    <source>
        <dbReference type="Proteomes" id="UP000287823"/>
    </source>
</evidence>
<evidence type="ECO:0008006" key="4">
    <source>
        <dbReference type="Google" id="ProtNLM"/>
    </source>
</evidence>
<dbReference type="Proteomes" id="UP000287823">
    <property type="component" value="Unassembled WGS sequence"/>
</dbReference>
<protein>
    <recommendedName>
        <fullName evidence="4">Type 4 fimbrial biogenesis protein PilX N-terminal domain-containing protein</fullName>
    </recommendedName>
</protein>